<dbReference type="PROSITE" id="PS51318">
    <property type="entry name" value="TAT"/>
    <property type="match status" value="1"/>
</dbReference>
<dbReference type="InterPro" id="IPR000914">
    <property type="entry name" value="SBP_5_dom"/>
</dbReference>
<evidence type="ECO:0000256" key="3">
    <source>
        <dbReference type="ARBA" id="ARBA00022729"/>
    </source>
</evidence>
<dbReference type="EMBL" id="CP029553">
    <property type="protein sequence ID" value="AWN47569.1"/>
    <property type="molecule type" value="Genomic_DNA"/>
</dbReference>
<dbReference type="InterPro" id="IPR039424">
    <property type="entry name" value="SBP_5"/>
</dbReference>
<accession>A0A2U8WN53</accession>
<feature type="domain" description="Solute-binding protein family 5" evidence="4">
    <location>
        <begin position="103"/>
        <end position="472"/>
    </location>
</feature>
<dbReference type="Proteomes" id="UP000245444">
    <property type="component" value="Chromosome"/>
</dbReference>
<evidence type="ECO:0000256" key="1">
    <source>
        <dbReference type="ARBA" id="ARBA00004418"/>
    </source>
</evidence>
<evidence type="ECO:0000256" key="2">
    <source>
        <dbReference type="ARBA" id="ARBA00005695"/>
    </source>
</evidence>
<dbReference type="PANTHER" id="PTHR30290:SF38">
    <property type="entry name" value="D,D-DIPEPTIDE-BINDING PERIPLASMIC PROTEIN DDPA-RELATED"/>
    <property type="match status" value="1"/>
</dbReference>
<protein>
    <submittedName>
        <fullName evidence="5">ABC transporter substrate-binding protein</fullName>
    </submittedName>
</protein>
<dbReference type="PIRSF" id="PIRSF002741">
    <property type="entry name" value="MppA"/>
    <property type="match status" value="1"/>
</dbReference>
<name>A0A2U8WN53_9HYPH</name>
<proteinExistence type="inferred from homology"/>
<dbReference type="KEGG" id="mtea:DK419_15670"/>
<dbReference type="PANTHER" id="PTHR30290">
    <property type="entry name" value="PERIPLASMIC BINDING COMPONENT OF ABC TRANSPORTER"/>
    <property type="match status" value="1"/>
</dbReference>
<dbReference type="InterPro" id="IPR006311">
    <property type="entry name" value="TAT_signal"/>
</dbReference>
<comment type="similarity">
    <text evidence="2">Belongs to the bacterial solute-binding protein 5 family.</text>
</comment>
<dbReference type="GO" id="GO:0043190">
    <property type="term" value="C:ATP-binding cassette (ABC) transporter complex"/>
    <property type="evidence" value="ECO:0007669"/>
    <property type="project" value="InterPro"/>
</dbReference>
<dbReference type="GO" id="GO:0030288">
    <property type="term" value="C:outer membrane-bounded periplasmic space"/>
    <property type="evidence" value="ECO:0007669"/>
    <property type="project" value="UniProtKB-ARBA"/>
</dbReference>
<dbReference type="InterPro" id="IPR030678">
    <property type="entry name" value="Peptide/Ni-bd"/>
</dbReference>
<gene>
    <name evidence="5" type="ORF">DK419_15670</name>
</gene>
<sequence>MTDHDDTTHLLSRRAALRLGIAGGIAGLGLPHLLGKPALAQGAAATAAAREAAKKAPAGRVVVGITQEPTVLNPLMLKIEVDDGVHFSLFDALFRIGPDGVITPNLAAAVPTQKNGGISQDGLNWRVRLRDGVRWHDGKPFTAEDVKYTLELITKPNFRAWRTAGHSLLRDITVVSPTEIAWRMEKPFAPYLSFLTETFIVPKHVLETAADPNTADFNKAPVGTGAFKWGKRTAGDNLELVANRDYHGEGPYIETLVFKYIPDLTVFYTQFKSGDIDLTGQVYITPDNYKEAKTLPNKVVTLVPRQTIEGIHFNLEKPQFKDLAVRQALYAAIDRAAIIDALYYGVPSATESYMPRSSFYFNDKLPVQTFDVKAARRLLDEAGWKPGRDGIRAKDGVRLSFNNTTTSGDHLREQVQQFLKQSWADIGVEMNIANLPAAVLWGDVWAKSQFDTVISGVVFMVASDPDVTNRFHSRAIGAKGGRGSNTTQYSNPEVDALLDKGTATFDPEERRKIYTRVQELVRHDLPFMPLYQVTAVLGHKKSVQGFVPNSNTRTESWNAAGWSRAG</sequence>
<dbReference type="Pfam" id="PF00496">
    <property type="entry name" value="SBP_bac_5"/>
    <property type="match status" value="1"/>
</dbReference>
<evidence type="ECO:0000313" key="6">
    <source>
        <dbReference type="Proteomes" id="UP000245444"/>
    </source>
</evidence>
<dbReference type="Gene3D" id="3.40.190.10">
    <property type="entry name" value="Periplasmic binding protein-like II"/>
    <property type="match status" value="1"/>
</dbReference>
<keyword evidence="6" id="KW-1185">Reference proteome</keyword>
<dbReference type="RefSeq" id="WP_109959894.1">
    <property type="nucleotide sequence ID" value="NZ_CP029553.1"/>
</dbReference>
<dbReference type="OrthoDB" id="9803988at2"/>
<dbReference type="AlphaFoldDB" id="A0A2U8WN53"/>
<evidence type="ECO:0000259" key="4">
    <source>
        <dbReference type="Pfam" id="PF00496"/>
    </source>
</evidence>
<organism evidence="5 6">
    <name type="scientific">Methylobacterium terrae</name>
    <dbReference type="NCBI Taxonomy" id="2202827"/>
    <lineage>
        <taxon>Bacteria</taxon>
        <taxon>Pseudomonadati</taxon>
        <taxon>Pseudomonadota</taxon>
        <taxon>Alphaproteobacteria</taxon>
        <taxon>Hyphomicrobiales</taxon>
        <taxon>Methylobacteriaceae</taxon>
        <taxon>Methylobacterium</taxon>
    </lineage>
</organism>
<dbReference type="Gene3D" id="3.90.76.10">
    <property type="entry name" value="Dipeptide-binding Protein, Domain 1"/>
    <property type="match status" value="1"/>
</dbReference>
<evidence type="ECO:0000313" key="5">
    <source>
        <dbReference type="EMBL" id="AWN47569.1"/>
    </source>
</evidence>
<reference evidence="5 6" key="1">
    <citation type="submission" date="2018-05" db="EMBL/GenBank/DDBJ databases">
        <title>Complete Genome Sequence of Methylobacterium sp. 17Sr1-28.</title>
        <authorList>
            <person name="Srinivasan S."/>
        </authorList>
    </citation>
    <scope>NUCLEOTIDE SEQUENCE [LARGE SCALE GENOMIC DNA]</scope>
    <source>
        <strain evidence="5 6">17Sr1-28</strain>
    </source>
</reference>
<dbReference type="GO" id="GO:1904680">
    <property type="term" value="F:peptide transmembrane transporter activity"/>
    <property type="evidence" value="ECO:0007669"/>
    <property type="project" value="TreeGrafter"/>
</dbReference>
<dbReference type="CDD" id="cd08513">
    <property type="entry name" value="PBP2_thermophilic_Hb8_like"/>
    <property type="match status" value="1"/>
</dbReference>
<keyword evidence="3" id="KW-0732">Signal</keyword>
<dbReference type="SUPFAM" id="SSF53850">
    <property type="entry name" value="Periplasmic binding protein-like II"/>
    <property type="match status" value="1"/>
</dbReference>
<dbReference type="Gene3D" id="3.10.105.10">
    <property type="entry name" value="Dipeptide-binding Protein, Domain 3"/>
    <property type="match status" value="1"/>
</dbReference>
<dbReference type="GO" id="GO:0015833">
    <property type="term" value="P:peptide transport"/>
    <property type="evidence" value="ECO:0007669"/>
    <property type="project" value="TreeGrafter"/>
</dbReference>
<comment type="subcellular location">
    <subcellularLocation>
        <location evidence="1">Periplasm</location>
    </subcellularLocation>
</comment>